<organism evidence="2 3">
    <name type="scientific">Selenomonas artemidis F0399</name>
    <dbReference type="NCBI Taxonomy" id="749551"/>
    <lineage>
        <taxon>Bacteria</taxon>
        <taxon>Bacillati</taxon>
        <taxon>Bacillota</taxon>
        <taxon>Negativicutes</taxon>
        <taxon>Selenomonadales</taxon>
        <taxon>Selenomonadaceae</taxon>
        <taxon>Selenomonas</taxon>
    </lineage>
</organism>
<dbReference type="AlphaFoldDB" id="E7MZE5"/>
<dbReference type="EMBL" id="AECV01000001">
    <property type="protein sequence ID" value="EFW30459.1"/>
    <property type="molecule type" value="Genomic_DNA"/>
</dbReference>
<accession>E7MZE5</accession>
<dbReference type="RefSeq" id="WP_009348718.1">
    <property type="nucleotide sequence ID" value="NZ_GL638127.1"/>
</dbReference>
<keyword evidence="3" id="KW-1185">Reference proteome</keyword>
<comment type="caution">
    <text evidence="2">The sequence shown here is derived from an EMBL/GenBank/DDBJ whole genome shotgun (WGS) entry which is preliminary data.</text>
</comment>
<sequence length="215" mass="23362">MQDSFKQYGLCLIVMCALVLFCAVPAEAKGAVEDADFSYRGISLGDTEQTLREKWGAPSFEKTVYVRGVRLNVCTYGDVTVAVAAGSGRVADIALSGDQYRLRKNVRRGATTGYIFKTYGKASRQMLDDNTCYVYAHPSHPHWHLVLNLDPEGGFLTAARITMLPLSDEEADEMALANDDAADVLDLGSGFIAAKNIDVSALPKEQPVRLGGYAK</sequence>
<gene>
    <name evidence="2" type="ORF">HMPREF9555_00086</name>
</gene>
<evidence type="ECO:0000313" key="3">
    <source>
        <dbReference type="Proteomes" id="UP000004633"/>
    </source>
</evidence>
<dbReference type="STRING" id="749551.HMPREF9555_00086"/>
<feature type="chain" id="PRO_5003222066" evidence="1">
    <location>
        <begin position="29"/>
        <end position="215"/>
    </location>
</feature>
<keyword evidence="1" id="KW-0732">Signal</keyword>
<evidence type="ECO:0000313" key="2">
    <source>
        <dbReference type="EMBL" id="EFW30459.1"/>
    </source>
</evidence>
<reference evidence="2 3" key="1">
    <citation type="submission" date="2010-08" db="EMBL/GenBank/DDBJ databases">
        <authorList>
            <person name="Weinstock G."/>
            <person name="Sodergren E."/>
            <person name="Clifton S."/>
            <person name="Fulton L."/>
            <person name="Fulton B."/>
            <person name="Courtney L."/>
            <person name="Fronick C."/>
            <person name="Harrison M."/>
            <person name="Strong C."/>
            <person name="Farmer C."/>
            <person name="Delahaunty K."/>
            <person name="Markovic C."/>
            <person name="Hall O."/>
            <person name="Minx P."/>
            <person name="Tomlinson C."/>
            <person name="Mitreva M."/>
            <person name="Hou S."/>
            <person name="Chen J."/>
            <person name="Wollam A."/>
            <person name="Pepin K.H."/>
            <person name="Johnson M."/>
            <person name="Bhonagiri V."/>
            <person name="Zhang X."/>
            <person name="Suruliraj S."/>
            <person name="Warren W."/>
            <person name="Chinwalla A."/>
            <person name="Mardis E.R."/>
            <person name="Wilson R.K."/>
        </authorList>
    </citation>
    <scope>NUCLEOTIDE SEQUENCE [LARGE SCALE GENOMIC DNA]</scope>
    <source>
        <strain evidence="2 3">F0399</strain>
    </source>
</reference>
<evidence type="ECO:0000256" key="1">
    <source>
        <dbReference type="SAM" id="SignalP"/>
    </source>
</evidence>
<name>E7MZE5_9FIRM</name>
<dbReference type="Proteomes" id="UP000004633">
    <property type="component" value="Unassembled WGS sequence"/>
</dbReference>
<dbReference type="HOGENOM" id="CLU_1292510_0_0_9"/>
<feature type="signal peptide" evidence="1">
    <location>
        <begin position="1"/>
        <end position="28"/>
    </location>
</feature>
<proteinExistence type="predicted"/>
<protein>
    <submittedName>
        <fullName evidence="2">Uncharacterized protein</fullName>
    </submittedName>
</protein>